<comment type="caution">
    <text evidence="5">The sequence shown here is derived from an EMBL/GenBank/DDBJ whole genome shotgun (WGS) entry which is preliminary data.</text>
</comment>
<keyword evidence="1" id="KW-0805">Transcription regulation</keyword>
<dbReference type="InterPro" id="IPR018062">
    <property type="entry name" value="HTH_AraC-typ_CS"/>
</dbReference>
<keyword evidence="2" id="KW-0238">DNA-binding</keyword>
<dbReference type="Gene3D" id="3.40.50.880">
    <property type="match status" value="1"/>
</dbReference>
<keyword evidence="3" id="KW-0804">Transcription</keyword>
<dbReference type="InterPro" id="IPR018060">
    <property type="entry name" value="HTH_AraC"/>
</dbReference>
<protein>
    <submittedName>
        <fullName evidence="5">Helix-turn-helix domain-containing protein</fullName>
    </submittedName>
</protein>
<evidence type="ECO:0000313" key="5">
    <source>
        <dbReference type="EMBL" id="KAB2339295.1"/>
    </source>
</evidence>
<dbReference type="PANTHER" id="PTHR43130:SF3">
    <property type="entry name" value="HTH-TYPE TRANSCRIPTIONAL REGULATOR RV1931C"/>
    <property type="match status" value="1"/>
</dbReference>
<dbReference type="SMART" id="SM00342">
    <property type="entry name" value="HTH_ARAC"/>
    <property type="match status" value="1"/>
</dbReference>
<evidence type="ECO:0000256" key="2">
    <source>
        <dbReference type="ARBA" id="ARBA00023125"/>
    </source>
</evidence>
<dbReference type="InterPro" id="IPR002818">
    <property type="entry name" value="DJ-1/PfpI"/>
</dbReference>
<dbReference type="PANTHER" id="PTHR43130">
    <property type="entry name" value="ARAC-FAMILY TRANSCRIPTIONAL REGULATOR"/>
    <property type="match status" value="1"/>
</dbReference>
<dbReference type="GO" id="GO:0003700">
    <property type="term" value="F:DNA-binding transcription factor activity"/>
    <property type="evidence" value="ECO:0007669"/>
    <property type="project" value="InterPro"/>
</dbReference>
<dbReference type="Gene3D" id="1.10.10.60">
    <property type="entry name" value="Homeodomain-like"/>
    <property type="match status" value="2"/>
</dbReference>
<proteinExistence type="predicted"/>
<dbReference type="PROSITE" id="PS00041">
    <property type="entry name" value="HTH_ARAC_FAMILY_1"/>
    <property type="match status" value="1"/>
</dbReference>
<dbReference type="SUPFAM" id="SSF46689">
    <property type="entry name" value="Homeodomain-like"/>
    <property type="match status" value="2"/>
</dbReference>
<keyword evidence="6" id="KW-1185">Reference proteome</keyword>
<accession>A0A6H9YJQ3</accession>
<dbReference type="OrthoDB" id="4110300at2"/>
<sequence length="353" mass="38251">MESRSASISVRSIVGFHAVVAYAPENLDTLGLALTGQVFTDRSHLGLPAFDLMTVTETPGLVRTDLGLTQHIETGLEKLPEAELVVLLPGDEGTSNPSLAVIEAIRAAHRHGAIIAAFGAGSYLLAATGLLDGRRATTHWSLTAGLAARFPKVKVVHEPLYVDEGRLVTGAGGAAGLDMLLHLLRRDHGSAVANTIARELVVSAHRLGGEAQYIPHPMPVHSGDERIAAAIAWAGENLRRSLSVNELAARALMSSRTFARRFKESTGTTPHAWLLTQRLNRAEELLETTDLSIEEIAEQVGYRNATVLRELFVKRRGMPPRTYRTIFNRRTTQRNTCRERPPCGDGMGNSIPA</sequence>
<dbReference type="Pfam" id="PF12833">
    <property type="entry name" value="HTH_18"/>
    <property type="match status" value="1"/>
</dbReference>
<dbReference type="GO" id="GO:0043565">
    <property type="term" value="F:sequence-specific DNA binding"/>
    <property type="evidence" value="ECO:0007669"/>
    <property type="project" value="InterPro"/>
</dbReference>
<dbReference type="PROSITE" id="PS01124">
    <property type="entry name" value="HTH_ARAC_FAMILY_2"/>
    <property type="match status" value="1"/>
</dbReference>
<dbReference type="Pfam" id="PF01965">
    <property type="entry name" value="DJ-1_PfpI"/>
    <property type="match status" value="1"/>
</dbReference>
<gene>
    <name evidence="5" type="ORF">F8566_48175</name>
</gene>
<dbReference type="SUPFAM" id="SSF52317">
    <property type="entry name" value="Class I glutamine amidotransferase-like"/>
    <property type="match status" value="1"/>
</dbReference>
<dbReference type="AlphaFoldDB" id="A0A6H9YJQ3"/>
<feature type="domain" description="HTH araC/xylS-type" evidence="4">
    <location>
        <begin position="228"/>
        <end position="326"/>
    </location>
</feature>
<dbReference type="InterPro" id="IPR029062">
    <property type="entry name" value="Class_I_gatase-like"/>
</dbReference>
<evidence type="ECO:0000256" key="3">
    <source>
        <dbReference type="ARBA" id="ARBA00023163"/>
    </source>
</evidence>
<dbReference type="Proteomes" id="UP000468735">
    <property type="component" value="Unassembled WGS sequence"/>
</dbReference>
<dbReference type="InterPro" id="IPR052158">
    <property type="entry name" value="INH-QAR"/>
</dbReference>
<evidence type="ECO:0000256" key="1">
    <source>
        <dbReference type="ARBA" id="ARBA00023015"/>
    </source>
</evidence>
<name>A0A6H9YJQ3_9ACTN</name>
<evidence type="ECO:0000259" key="4">
    <source>
        <dbReference type="PROSITE" id="PS01124"/>
    </source>
</evidence>
<evidence type="ECO:0000313" key="6">
    <source>
        <dbReference type="Proteomes" id="UP000468735"/>
    </source>
</evidence>
<reference evidence="5 6" key="1">
    <citation type="submission" date="2019-09" db="EMBL/GenBank/DDBJ databases">
        <title>Actinomadura physcomitrii sp. nov., a novel actinomycete isolated from moss [Physcomitrium sphaericum (Ludw) Fuernr].</title>
        <authorList>
            <person name="Zhuang X."/>
            <person name="Liu C."/>
        </authorList>
    </citation>
    <scope>NUCLEOTIDE SEQUENCE [LARGE SCALE GENOMIC DNA]</scope>
    <source>
        <strain evidence="5 6">HMC1</strain>
    </source>
</reference>
<organism evidence="5 6">
    <name type="scientific">Actinomadura rudentiformis</name>
    <dbReference type="NCBI Taxonomy" id="359158"/>
    <lineage>
        <taxon>Bacteria</taxon>
        <taxon>Bacillati</taxon>
        <taxon>Actinomycetota</taxon>
        <taxon>Actinomycetes</taxon>
        <taxon>Streptosporangiales</taxon>
        <taxon>Thermomonosporaceae</taxon>
        <taxon>Actinomadura</taxon>
    </lineage>
</organism>
<dbReference type="InterPro" id="IPR009057">
    <property type="entry name" value="Homeodomain-like_sf"/>
</dbReference>
<dbReference type="CDD" id="cd03137">
    <property type="entry name" value="GATase1_AraC_1"/>
    <property type="match status" value="1"/>
</dbReference>
<dbReference type="EMBL" id="WBMT01000036">
    <property type="protein sequence ID" value="KAB2339295.1"/>
    <property type="molecule type" value="Genomic_DNA"/>
</dbReference>